<proteinExistence type="predicted"/>
<dbReference type="InterPro" id="IPR059177">
    <property type="entry name" value="GH29D-like_dom"/>
</dbReference>
<gene>
    <name evidence="5" type="ORF">CH357_03395</name>
</gene>
<evidence type="ECO:0000256" key="1">
    <source>
        <dbReference type="ARBA" id="ARBA00022729"/>
    </source>
</evidence>
<feature type="domain" description="SbsA Ig-like" evidence="3">
    <location>
        <begin position="602"/>
        <end position="729"/>
    </location>
</feature>
<comment type="caution">
    <text evidence="5">The sequence shown here is derived from an EMBL/GenBank/DDBJ whole genome shotgun (WGS) entry which is preliminary data.</text>
</comment>
<dbReference type="EMBL" id="NPDN01000002">
    <property type="protein sequence ID" value="PJZ26553.1"/>
    <property type="molecule type" value="Genomic_DNA"/>
</dbReference>
<dbReference type="InterPro" id="IPR032812">
    <property type="entry name" value="SbsA_Ig"/>
</dbReference>
<dbReference type="AlphaFoldDB" id="A0A2M9XFU0"/>
<feature type="domain" description="GH29D-like beta-sandwich" evidence="4">
    <location>
        <begin position="215"/>
        <end position="292"/>
    </location>
</feature>
<dbReference type="PANTHER" id="PTHR35812">
    <property type="entry name" value="LIPOPROTEIN"/>
    <property type="match status" value="1"/>
</dbReference>
<feature type="domain" description="Lcl C-terminal" evidence="2">
    <location>
        <begin position="958"/>
        <end position="1080"/>
    </location>
</feature>
<keyword evidence="6" id="KW-1185">Reference proteome</keyword>
<dbReference type="Pfam" id="PF07603">
    <property type="entry name" value="Lcl_C"/>
    <property type="match status" value="2"/>
</dbReference>
<evidence type="ECO:0000259" key="4">
    <source>
        <dbReference type="Pfam" id="PF13290"/>
    </source>
</evidence>
<name>A0A2M9XFU0_9LEPT</name>
<dbReference type="Proteomes" id="UP000232196">
    <property type="component" value="Unassembled WGS sequence"/>
</dbReference>
<dbReference type="PANTHER" id="PTHR35812:SF1">
    <property type="entry name" value="LIPOPROTEIN"/>
    <property type="match status" value="1"/>
</dbReference>
<evidence type="ECO:0000313" key="6">
    <source>
        <dbReference type="Proteomes" id="UP000232196"/>
    </source>
</evidence>
<keyword evidence="1" id="KW-0732">Signal</keyword>
<accession>A0A2M9XFU0</accession>
<evidence type="ECO:0000259" key="3">
    <source>
        <dbReference type="Pfam" id="PF13205"/>
    </source>
</evidence>
<dbReference type="Pfam" id="PF13205">
    <property type="entry name" value="Big_5"/>
    <property type="match status" value="1"/>
</dbReference>
<feature type="domain" description="Lcl C-terminal" evidence="2">
    <location>
        <begin position="785"/>
        <end position="935"/>
    </location>
</feature>
<sequence>MRRFVLLEDGKFMAEKGKFSNLFSFLEFGFPTQAKCDRFMSKLSISFFAQFILVLLLFVNCGPENLQSSIQSALLQLLSESLGATNGNSITPGKSISLNGTRVPPLVGSVLDPSNNGTTVGIATENTSVPNLILLYASNGKPFAVDANGDGILDYYLCFGGSGSVTLNTGINCSGGQVVVLNTRGFDTNLDGVADNPILSDMAGDSTSPSSLISPTPGLYGGSQSVTINCSDNVAPGNIVYTTDGSVPTFSPLNGKVTNPPRASFAVGGAGDGSYTIKYRCRDFAGNVESVQTAVYQINHNIPIISITSALTSAYLSVNSGSIQSANVSWQSSQSGSYSIRLNATNCSDGTVLNSGTATANTNIPSTISASQLSLGSNSIYLCVTSGLSGHSILTITRDDTAPSITPNPGAGTYGSSPQNIQLGCNDTSSCKIAYTLDGSDPSINPTTGVISNGNLYSGSSIGLSNGSTEIRSVARDSAGNISTILSSTYAINSSVATVTVNAYIPVSKAVNSNSSSTVRIDWQASLSGFYKIYIGSSATCNSGTLATGTNVGGTATANVQVSSILDNSNFVNGSNTVLICIANASLDPQYGSLSTTITKDSVLPTVSSSTPANNGLSIAVSPATLTIQFSEPMDATLIPATDSNLCPSSAPTTPAAITAYVYDGLSLNCTDVSAKFTWADVNKTKLVVDLSWINYPENTKVLLSFPNTYIKDLAGNAIASDVNVSFTTTKEPKKFPVLKTSQASCSDANGNPIPCTGTGQDGDYTSKNTNRSYTGPTNIGSGYITTDVSTGLVWKTCALGWEVQTGTPDTCVKNTSGSLGPWPFYNDNSQTTPLLSAVNACSTLNLSTYGNISNWRLPTASELATLPTYGSGSTPAIDTNAFLSTSSGSLSTYWANYWSATSYFGDPYYSWATVFSDGSATTSVKPTSNGIFCVSSSNSHSAQISFTINKVAGVEDGTVTDNVTGLMWQKCTNGLSGTSCNTGSATSSTWTAALASCNALTLVGKTWRLPNINELRSIMDYSKANPSVDATYFPGTLSNYYWSSTSYSPSPSNAWYVHFNRGLVSPFAAKSNAYFVRCVTD</sequence>
<protein>
    <submittedName>
        <fullName evidence="5">Uncharacterized protein</fullName>
    </submittedName>
</protein>
<evidence type="ECO:0000259" key="2">
    <source>
        <dbReference type="Pfam" id="PF07603"/>
    </source>
</evidence>
<reference evidence="5 6" key="1">
    <citation type="submission" date="2017-07" db="EMBL/GenBank/DDBJ databases">
        <title>Leptospira spp. isolated from tropical soils.</title>
        <authorList>
            <person name="Thibeaux R."/>
            <person name="Iraola G."/>
            <person name="Ferres I."/>
            <person name="Bierque E."/>
            <person name="Girault D."/>
            <person name="Soupe-Gilbert M.-E."/>
            <person name="Picardeau M."/>
            <person name="Goarant C."/>
        </authorList>
    </citation>
    <scope>NUCLEOTIDE SEQUENCE [LARGE SCALE GENOMIC DNA]</scope>
    <source>
        <strain evidence="5 6">MCA1-C-A1</strain>
    </source>
</reference>
<dbReference type="Pfam" id="PF13290">
    <property type="entry name" value="CHB_HEX_C_1"/>
    <property type="match status" value="2"/>
</dbReference>
<dbReference type="InterPro" id="IPR011460">
    <property type="entry name" value="Lcl_C"/>
</dbReference>
<organism evidence="5 6">
    <name type="scientific">Leptospira hartskeerlii</name>
    <dbReference type="NCBI Taxonomy" id="2023177"/>
    <lineage>
        <taxon>Bacteria</taxon>
        <taxon>Pseudomonadati</taxon>
        <taxon>Spirochaetota</taxon>
        <taxon>Spirochaetia</taxon>
        <taxon>Leptospirales</taxon>
        <taxon>Leptospiraceae</taxon>
        <taxon>Leptospira</taxon>
    </lineage>
</organism>
<feature type="domain" description="GH29D-like beta-sandwich" evidence="4">
    <location>
        <begin position="409"/>
        <end position="485"/>
    </location>
</feature>
<evidence type="ECO:0000313" key="5">
    <source>
        <dbReference type="EMBL" id="PJZ26553.1"/>
    </source>
</evidence>